<feature type="transmembrane region" description="Helical" evidence="1">
    <location>
        <begin position="12"/>
        <end position="29"/>
    </location>
</feature>
<keyword evidence="1" id="KW-0812">Transmembrane</keyword>
<evidence type="ECO:0000256" key="1">
    <source>
        <dbReference type="SAM" id="Phobius"/>
    </source>
</evidence>
<accession>A0A251XD65</accession>
<comment type="caution">
    <text evidence="2">The sequence shown here is derived from an EMBL/GenBank/DDBJ whole genome shotgun (WGS) entry which is preliminary data.</text>
</comment>
<dbReference type="EMBL" id="MSLT01000001">
    <property type="protein sequence ID" value="OUD16315.1"/>
    <property type="molecule type" value="Genomic_DNA"/>
</dbReference>
<name>A0A251XD65_9GAMM</name>
<gene>
    <name evidence="2" type="ORF">TPSD3_00920</name>
</gene>
<organism evidence="2 3">
    <name type="scientific">Thioflexithrix psekupsensis</name>
    <dbReference type="NCBI Taxonomy" id="1570016"/>
    <lineage>
        <taxon>Bacteria</taxon>
        <taxon>Pseudomonadati</taxon>
        <taxon>Pseudomonadota</taxon>
        <taxon>Gammaproteobacteria</taxon>
        <taxon>Thiotrichales</taxon>
        <taxon>Thioflexithrix</taxon>
    </lineage>
</organism>
<reference evidence="2 3" key="1">
    <citation type="submission" date="2016-12" db="EMBL/GenBank/DDBJ databases">
        <title>Thioflexothrix psekupsii D3 genome sequencing and assembly.</title>
        <authorList>
            <person name="Fomenkov A."/>
            <person name="Vincze T."/>
            <person name="Grabovich M."/>
            <person name="Anton B.P."/>
            <person name="Dubinina G."/>
            <person name="Orlova M."/>
            <person name="Belousova E."/>
            <person name="Roberts R.J."/>
        </authorList>
    </citation>
    <scope>NUCLEOTIDE SEQUENCE [LARGE SCALE GENOMIC DNA]</scope>
    <source>
        <strain evidence="2">D3</strain>
    </source>
</reference>
<evidence type="ECO:0000313" key="2">
    <source>
        <dbReference type="EMBL" id="OUD16315.1"/>
    </source>
</evidence>
<dbReference type="Proteomes" id="UP000194798">
    <property type="component" value="Unassembled WGS sequence"/>
</dbReference>
<keyword evidence="1" id="KW-1133">Transmembrane helix</keyword>
<protein>
    <submittedName>
        <fullName evidence="2">Uncharacterized protein</fullName>
    </submittedName>
</protein>
<dbReference type="AlphaFoldDB" id="A0A251XD65"/>
<keyword evidence="3" id="KW-1185">Reference proteome</keyword>
<evidence type="ECO:0000313" key="3">
    <source>
        <dbReference type="Proteomes" id="UP000194798"/>
    </source>
</evidence>
<proteinExistence type="predicted"/>
<sequence length="63" mass="7177">MELFVDKLLQFGRILLGAVILITGTFGLFINFHDIFFLIVNVCFLVVGLFLFLEINPAKTQSR</sequence>
<dbReference type="RefSeq" id="WP_086486717.1">
    <property type="nucleotide sequence ID" value="NZ_MSLT01000001.1"/>
</dbReference>
<keyword evidence="1" id="KW-0472">Membrane</keyword>
<feature type="transmembrane region" description="Helical" evidence="1">
    <location>
        <begin position="35"/>
        <end position="53"/>
    </location>
</feature>